<dbReference type="EC" id="3.1.3.16" evidence="1"/>
<dbReference type="SUPFAM" id="SSF55781">
    <property type="entry name" value="GAF domain-like"/>
    <property type="match status" value="1"/>
</dbReference>
<evidence type="ECO:0000256" key="6">
    <source>
        <dbReference type="ARBA" id="ARBA00022777"/>
    </source>
</evidence>
<evidence type="ECO:0000256" key="7">
    <source>
        <dbReference type="ARBA" id="ARBA00022801"/>
    </source>
</evidence>
<dbReference type="SUPFAM" id="SSF55874">
    <property type="entry name" value="ATPase domain of HSP90 chaperone/DNA topoisomerase II/histidine kinase"/>
    <property type="match status" value="1"/>
</dbReference>
<dbReference type="PANTHER" id="PTHR43156">
    <property type="entry name" value="STAGE II SPORULATION PROTEIN E-RELATED"/>
    <property type="match status" value="1"/>
</dbReference>
<dbReference type="Pfam" id="PF13185">
    <property type="entry name" value="GAF_2"/>
    <property type="match status" value="1"/>
</dbReference>
<evidence type="ECO:0000256" key="2">
    <source>
        <dbReference type="ARBA" id="ARBA00022553"/>
    </source>
</evidence>
<comment type="catalytic activity">
    <reaction evidence="11">
        <text>O-phospho-L-seryl-[protein] + H2O = L-seryl-[protein] + phosphate</text>
        <dbReference type="Rhea" id="RHEA:20629"/>
        <dbReference type="Rhea" id="RHEA-COMP:9863"/>
        <dbReference type="Rhea" id="RHEA-COMP:11604"/>
        <dbReference type="ChEBI" id="CHEBI:15377"/>
        <dbReference type="ChEBI" id="CHEBI:29999"/>
        <dbReference type="ChEBI" id="CHEBI:43474"/>
        <dbReference type="ChEBI" id="CHEBI:83421"/>
        <dbReference type="EC" id="3.1.3.16"/>
    </reaction>
</comment>
<feature type="domain" description="GAF" evidence="15">
    <location>
        <begin position="24"/>
        <end position="169"/>
    </location>
</feature>
<evidence type="ECO:0000256" key="5">
    <source>
        <dbReference type="ARBA" id="ARBA00022741"/>
    </source>
</evidence>
<organism evidence="17 18">
    <name type="scientific">Solirubrobacter pauli</name>
    <dbReference type="NCBI Taxonomy" id="166793"/>
    <lineage>
        <taxon>Bacteria</taxon>
        <taxon>Bacillati</taxon>
        <taxon>Actinomycetota</taxon>
        <taxon>Thermoleophilia</taxon>
        <taxon>Solirubrobacterales</taxon>
        <taxon>Solirubrobacteraceae</taxon>
        <taxon>Solirubrobacter</taxon>
    </lineage>
</organism>
<dbReference type="InterPro" id="IPR003594">
    <property type="entry name" value="HATPase_dom"/>
</dbReference>
<dbReference type="PANTHER" id="PTHR43156:SF2">
    <property type="entry name" value="STAGE II SPORULATION PROTEIN E"/>
    <property type="match status" value="1"/>
</dbReference>
<name>A0A660LEZ9_9ACTN</name>
<evidence type="ECO:0000256" key="12">
    <source>
        <dbReference type="ARBA" id="ARBA00056274"/>
    </source>
</evidence>
<dbReference type="Gene3D" id="3.60.40.10">
    <property type="entry name" value="PPM-type phosphatase domain"/>
    <property type="match status" value="1"/>
</dbReference>
<dbReference type="InterPro" id="IPR001932">
    <property type="entry name" value="PPM-type_phosphatase-like_dom"/>
</dbReference>
<dbReference type="InterPro" id="IPR036457">
    <property type="entry name" value="PPM-type-like_dom_sf"/>
</dbReference>
<evidence type="ECO:0000259" key="16">
    <source>
        <dbReference type="SMART" id="SM00331"/>
    </source>
</evidence>
<dbReference type="Gene3D" id="3.30.450.40">
    <property type="match status" value="1"/>
</dbReference>
<keyword evidence="10" id="KW-0464">Manganese</keyword>
<evidence type="ECO:0000259" key="15">
    <source>
        <dbReference type="SMART" id="SM00065"/>
    </source>
</evidence>
<reference evidence="17 18" key="1">
    <citation type="submission" date="2018-10" db="EMBL/GenBank/DDBJ databases">
        <title>Genomic Encyclopedia of Archaeal and Bacterial Type Strains, Phase II (KMG-II): from individual species to whole genera.</title>
        <authorList>
            <person name="Goeker M."/>
        </authorList>
    </citation>
    <scope>NUCLEOTIDE SEQUENCE [LARGE SCALE GENOMIC DNA]</scope>
    <source>
        <strain evidence="17 18">DSM 14954</strain>
    </source>
</reference>
<protein>
    <recommendedName>
        <fullName evidence="1">protein-serine/threonine phosphatase</fullName>
        <ecNumber evidence="1">3.1.3.16</ecNumber>
    </recommendedName>
    <alternativeName>
        <fullName evidence="14">Protein-serine/threonine phosphatase</fullName>
    </alternativeName>
    <alternativeName>
        <fullName evidence="13">Serine/threonine-protein kinase</fullName>
    </alternativeName>
</protein>
<dbReference type="Pfam" id="PF13581">
    <property type="entry name" value="HATPase_c_2"/>
    <property type="match status" value="1"/>
</dbReference>
<dbReference type="CDD" id="cd16936">
    <property type="entry name" value="HATPase_RsbW-like"/>
    <property type="match status" value="1"/>
</dbReference>
<comment type="caution">
    <text evidence="17">The sequence shown here is derived from an EMBL/GenBank/DDBJ whole genome shotgun (WGS) entry which is preliminary data.</text>
</comment>
<gene>
    <name evidence="17" type="ORF">C8N24_2630</name>
</gene>
<keyword evidence="18" id="KW-1185">Reference proteome</keyword>
<evidence type="ECO:0000256" key="3">
    <source>
        <dbReference type="ARBA" id="ARBA00022679"/>
    </source>
</evidence>
<feature type="domain" description="PPM-type phosphatase" evidence="16">
    <location>
        <begin position="186"/>
        <end position="399"/>
    </location>
</feature>
<keyword evidence="9" id="KW-0460">Magnesium</keyword>
<keyword evidence="3" id="KW-0808">Transferase</keyword>
<dbReference type="OrthoDB" id="118142at2"/>
<dbReference type="InterPro" id="IPR052016">
    <property type="entry name" value="Bact_Sigma-Reg"/>
</dbReference>
<evidence type="ECO:0000256" key="9">
    <source>
        <dbReference type="ARBA" id="ARBA00022842"/>
    </source>
</evidence>
<keyword evidence="2" id="KW-0597">Phosphoprotein</keyword>
<keyword evidence="7" id="KW-0378">Hydrolase</keyword>
<evidence type="ECO:0000256" key="11">
    <source>
        <dbReference type="ARBA" id="ARBA00047761"/>
    </source>
</evidence>
<dbReference type="GO" id="GO:0004722">
    <property type="term" value="F:protein serine/threonine phosphatase activity"/>
    <property type="evidence" value="ECO:0007669"/>
    <property type="project" value="UniProtKB-EC"/>
</dbReference>
<sequence length="529" mass="57250">MAYDELRKLHALQRVTDVGLAYLPLDELLTELLERIAEILHSDTAAFLLLEEDGASLLATAAKGIEEEVEQGVRIPVGGGFAGRIAAERRAIFIEDVDHADILNPILREKGIRSMLGVPLLVEEQVIGVLHVGTLTPRLFDEADTELLQLAADRAATSIERARLFHQRGVVEALQRSLVPEQLPSVPGLELAARYRPAVRRGGIGGDWFDAFPLGRGGIALVVGDVMGHGIGAAALMAQMRTGLRAYALDGHSPAGVVDRLNRLLLTLGQRLMTTLAYALLDLEREQVTLVSAGHLPPLVRAPGGETAVLAVDGGPPLGVSTVSTYHETTFDFPAGSTLLLATDGAVEVRGESIDDGLERLRALLERADDLEVLCQDVAEGEVRGAPADDDVAILGARLELLPDTLRTTWPASAETLPAMRPLLRRWLGRWGAGEDEIYDIIVAVQEASANAVEHAYAPGAATYEVTAEHDHGVIRFVVRDRGRWREPRGTHRGRGISMMRALMETVDVVQDEEGTRVELRRTLGRQAA</sequence>
<evidence type="ECO:0000256" key="1">
    <source>
        <dbReference type="ARBA" id="ARBA00013081"/>
    </source>
</evidence>
<evidence type="ECO:0000256" key="4">
    <source>
        <dbReference type="ARBA" id="ARBA00022723"/>
    </source>
</evidence>
<evidence type="ECO:0000256" key="13">
    <source>
        <dbReference type="ARBA" id="ARBA00075117"/>
    </source>
</evidence>
<dbReference type="Gene3D" id="3.30.565.10">
    <property type="entry name" value="Histidine kinase-like ATPase, C-terminal domain"/>
    <property type="match status" value="1"/>
</dbReference>
<comment type="function">
    <text evidence="12">Primarily acts as an independent SigF regulator that is sensitive to the osmosensory signal, mediating the cross talk of PknD with the SigF regulon. Possesses both phosphatase and kinase activities. The kinase domain functions as a classic anti-sigma factor-like kinase to phosphorylate the anti-anti-sigma factor domain at the canonical regulatory site, and the phosphatase domain antagonizes this activity.</text>
</comment>
<keyword evidence="6 17" id="KW-0418">Kinase</keyword>
<dbReference type="GO" id="GO:0016301">
    <property type="term" value="F:kinase activity"/>
    <property type="evidence" value="ECO:0007669"/>
    <property type="project" value="UniProtKB-KW"/>
</dbReference>
<evidence type="ECO:0000313" key="18">
    <source>
        <dbReference type="Proteomes" id="UP000278962"/>
    </source>
</evidence>
<dbReference type="RefSeq" id="WP_121250536.1">
    <property type="nucleotide sequence ID" value="NZ_RBIL01000001.1"/>
</dbReference>
<dbReference type="InterPro" id="IPR003018">
    <property type="entry name" value="GAF"/>
</dbReference>
<evidence type="ECO:0000313" key="17">
    <source>
        <dbReference type="EMBL" id="RKQ92775.1"/>
    </source>
</evidence>
<dbReference type="Proteomes" id="UP000278962">
    <property type="component" value="Unassembled WGS sequence"/>
</dbReference>
<dbReference type="InterPro" id="IPR029016">
    <property type="entry name" value="GAF-like_dom_sf"/>
</dbReference>
<dbReference type="SUPFAM" id="SSF81606">
    <property type="entry name" value="PP2C-like"/>
    <property type="match status" value="1"/>
</dbReference>
<dbReference type="EMBL" id="RBIL01000001">
    <property type="protein sequence ID" value="RKQ92775.1"/>
    <property type="molecule type" value="Genomic_DNA"/>
</dbReference>
<dbReference type="Pfam" id="PF07228">
    <property type="entry name" value="SpoIIE"/>
    <property type="match status" value="1"/>
</dbReference>
<dbReference type="GO" id="GO:0046872">
    <property type="term" value="F:metal ion binding"/>
    <property type="evidence" value="ECO:0007669"/>
    <property type="project" value="UniProtKB-KW"/>
</dbReference>
<evidence type="ECO:0000256" key="14">
    <source>
        <dbReference type="ARBA" id="ARBA00081350"/>
    </source>
</evidence>
<dbReference type="SMART" id="SM00331">
    <property type="entry name" value="PP2C_SIG"/>
    <property type="match status" value="1"/>
</dbReference>
<proteinExistence type="predicted"/>
<keyword evidence="4" id="KW-0479">Metal-binding</keyword>
<dbReference type="SMART" id="SM00065">
    <property type="entry name" value="GAF"/>
    <property type="match status" value="1"/>
</dbReference>
<keyword evidence="5" id="KW-0547">Nucleotide-binding</keyword>
<keyword evidence="8" id="KW-0067">ATP-binding</keyword>
<dbReference type="GO" id="GO:0005524">
    <property type="term" value="F:ATP binding"/>
    <property type="evidence" value="ECO:0007669"/>
    <property type="project" value="UniProtKB-KW"/>
</dbReference>
<accession>A0A660LEZ9</accession>
<evidence type="ECO:0000256" key="8">
    <source>
        <dbReference type="ARBA" id="ARBA00022840"/>
    </source>
</evidence>
<dbReference type="AlphaFoldDB" id="A0A660LEZ9"/>
<dbReference type="InterPro" id="IPR036890">
    <property type="entry name" value="HATPase_C_sf"/>
</dbReference>
<evidence type="ECO:0000256" key="10">
    <source>
        <dbReference type="ARBA" id="ARBA00023211"/>
    </source>
</evidence>
<dbReference type="FunFam" id="3.60.40.10:FF:000005">
    <property type="entry name" value="Serine/threonine protein phosphatase"/>
    <property type="match status" value="1"/>
</dbReference>